<sequence length="146" mass="15300">MPHRTSLPLLSCPPVHLPAQSRRPNWLGSTDGALRTKLGWSAFRMLQEVRCPIPRTSTAATAAGPAVAVVPAVAEVTREDVVPVTAAVMGTARGVDTVTTGAREIATRTDRAARSGLTIHGAMIRVGALPRGMVRMLVVVAGAMTE</sequence>
<keyword evidence="2" id="KW-1185">Reference proteome</keyword>
<reference evidence="1" key="1">
    <citation type="submission" date="2023-07" db="EMBL/GenBank/DDBJ databases">
        <title>Sequencing the genomes of 1000 actinobacteria strains.</title>
        <authorList>
            <person name="Klenk H.-P."/>
        </authorList>
    </citation>
    <scope>NUCLEOTIDE SEQUENCE</scope>
    <source>
        <strain evidence="1">DSM 45977</strain>
    </source>
</reference>
<dbReference type="EMBL" id="JAVDXW010000001">
    <property type="protein sequence ID" value="MDR7300315.1"/>
    <property type="molecule type" value="Genomic_DNA"/>
</dbReference>
<gene>
    <name evidence="1" type="ORF">JOF55_000496</name>
</gene>
<dbReference type="Proteomes" id="UP001180845">
    <property type="component" value="Unassembled WGS sequence"/>
</dbReference>
<name>A0AAE3ZAF2_9ACTN</name>
<organism evidence="1 2">
    <name type="scientific">Haloactinomyces albus</name>
    <dbReference type="NCBI Taxonomy" id="1352928"/>
    <lineage>
        <taxon>Bacteria</taxon>
        <taxon>Bacillati</taxon>
        <taxon>Actinomycetota</taxon>
        <taxon>Actinomycetes</taxon>
        <taxon>Actinopolysporales</taxon>
        <taxon>Actinopolysporaceae</taxon>
        <taxon>Haloactinomyces</taxon>
    </lineage>
</organism>
<protein>
    <submittedName>
        <fullName evidence="1">Uncharacterized protein</fullName>
    </submittedName>
</protein>
<accession>A0AAE3ZAF2</accession>
<evidence type="ECO:0000313" key="2">
    <source>
        <dbReference type="Proteomes" id="UP001180845"/>
    </source>
</evidence>
<proteinExistence type="predicted"/>
<comment type="caution">
    <text evidence="1">The sequence shown here is derived from an EMBL/GenBank/DDBJ whole genome shotgun (WGS) entry which is preliminary data.</text>
</comment>
<dbReference type="AlphaFoldDB" id="A0AAE3ZAF2"/>
<evidence type="ECO:0000313" key="1">
    <source>
        <dbReference type="EMBL" id="MDR7300315.1"/>
    </source>
</evidence>